<keyword evidence="3" id="KW-0378">Hydrolase</keyword>
<organism evidence="3 4">
    <name type="scientific">Halalkalicoccus tibetensis</name>
    <dbReference type="NCBI Taxonomy" id="175632"/>
    <lineage>
        <taxon>Archaea</taxon>
        <taxon>Methanobacteriati</taxon>
        <taxon>Methanobacteriota</taxon>
        <taxon>Stenosarchaea group</taxon>
        <taxon>Halobacteria</taxon>
        <taxon>Halobacteriales</taxon>
        <taxon>Halococcaceae</taxon>
        <taxon>Halalkalicoccus</taxon>
    </lineage>
</organism>
<evidence type="ECO:0000256" key="1">
    <source>
        <dbReference type="SAM" id="MobiDB-lite"/>
    </source>
</evidence>
<dbReference type="Pfam" id="PF00246">
    <property type="entry name" value="Peptidase_M14"/>
    <property type="match status" value="1"/>
</dbReference>
<evidence type="ECO:0000313" key="3">
    <source>
        <dbReference type="EMBL" id="MFC6903993.1"/>
    </source>
</evidence>
<dbReference type="GO" id="GO:0004180">
    <property type="term" value="F:carboxypeptidase activity"/>
    <property type="evidence" value="ECO:0007669"/>
    <property type="project" value="UniProtKB-KW"/>
</dbReference>
<evidence type="ECO:0000259" key="2">
    <source>
        <dbReference type="Pfam" id="PF00246"/>
    </source>
</evidence>
<name>A0ABD5V129_9EURY</name>
<dbReference type="InterPro" id="IPR006311">
    <property type="entry name" value="TAT_signal"/>
</dbReference>
<accession>A0ABD5V129</accession>
<dbReference type="PROSITE" id="PS51318">
    <property type="entry name" value="TAT"/>
    <property type="match status" value="1"/>
</dbReference>
<feature type="region of interest" description="Disordered" evidence="1">
    <location>
        <begin position="905"/>
        <end position="925"/>
    </location>
</feature>
<dbReference type="EMBL" id="JBHSXQ010000001">
    <property type="protein sequence ID" value="MFC6903993.1"/>
    <property type="molecule type" value="Genomic_DNA"/>
</dbReference>
<comment type="caution">
    <text evidence="3">The sequence shown here is derived from an EMBL/GenBank/DDBJ whole genome shotgun (WGS) entry which is preliminary data.</text>
</comment>
<proteinExistence type="predicted"/>
<dbReference type="Gene3D" id="3.40.630.10">
    <property type="entry name" value="Zn peptidases"/>
    <property type="match status" value="1"/>
</dbReference>
<dbReference type="AlphaFoldDB" id="A0ABD5V129"/>
<feature type="domain" description="Peptidase M14" evidence="2">
    <location>
        <begin position="157"/>
        <end position="359"/>
    </location>
</feature>
<evidence type="ECO:0000313" key="4">
    <source>
        <dbReference type="Proteomes" id="UP001596312"/>
    </source>
</evidence>
<dbReference type="InterPro" id="IPR000834">
    <property type="entry name" value="Peptidase_M14"/>
</dbReference>
<protein>
    <submittedName>
        <fullName evidence="3">M14 family zinc carboxypeptidase</fullName>
    </submittedName>
</protein>
<reference evidence="3 4" key="1">
    <citation type="journal article" date="2019" name="Int. J. Syst. Evol. Microbiol.">
        <title>The Global Catalogue of Microorganisms (GCM) 10K type strain sequencing project: providing services to taxonomists for standard genome sequencing and annotation.</title>
        <authorList>
            <consortium name="The Broad Institute Genomics Platform"/>
            <consortium name="The Broad Institute Genome Sequencing Center for Infectious Disease"/>
            <person name="Wu L."/>
            <person name="Ma J."/>
        </authorList>
    </citation>
    <scope>NUCLEOTIDE SEQUENCE [LARGE SCALE GENOMIC DNA]</scope>
    <source>
        <strain evidence="3 4">CGMCC 1.3240</strain>
    </source>
</reference>
<keyword evidence="3" id="KW-0645">Protease</keyword>
<keyword evidence="4" id="KW-1185">Reference proteome</keyword>
<gene>
    <name evidence="3" type="ORF">ACFQGH_02130</name>
</gene>
<dbReference type="SUPFAM" id="SSF53187">
    <property type="entry name" value="Zn-dependent exopeptidases"/>
    <property type="match status" value="1"/>
</dbReference>
<keyword evidence="3" id="KW-0121">Carboxypeptidase</keyword>
<sequence>MSEQRRSPNGEGSRFGDGTVDRREFLALSAAMAGALALPGMATAELEDDRLTDRYAFVINHTDDDYEAATLIRLAEGATDDVSGWAIETTTDPGPAAYARLTTAEVEEVLAVEGVERLEFSPGSNPFWKLDSYPGRVFHPPEESVEYVGYRETVAGLTHLAEEHPDRLAFSPIGETHGHENLLSGEQDPQDVWVAELTNDHGESFADKPKAVFTIGIHGDERAGVEAGVRLIEEVLRGERPEVDDLLEEVALVFVTANPDGWVSRKPEFASRFDDFQRGTPALQRGVDEADVEEPWEGSFHLDSNRQYPSLGWIDPINFPGKPDGAPSETEERVPDATSVVSHLRGYDDIEYVADYHGMQWADHFVLSLIANGDFDLTDQHALDEVNRRIDRGMIDALGSRDDIEDAILASAERQYADQLREPLDLGDDWLPPQLNDEGLFEWGSIHDTLSYQVGGALLCWAGQPEEAGGLGARTIAPEMAWSNSQEPMEKRFVPETVDVQATAYQVSMVEIATILAQGVEATIDAGGTTTAYVTSDAVERSSEELAFTQAETESSKTDVTVEDGESETVTIEVPTGTNSLDVHIRPEFGSVRVTIRDPDGEAVVETDELSGHGDTVGCACMEHDETEQFLCEPAPGEWTIEVEGLDGESAVSLWTLAVSGEAEGVASPDPADVLGYEQREYDVSPLAFFEDHDAYIEDGGFEPVTVEEVCEGVLLEDGKPAYGNVVVIHDDGADRPIYAEALDAYTEAGGDLVLTDDGVRLAGVMDAGIDAEAIGEVTETVSHLASKEDHPLLDGVRGIEAELWKPAPLGYPVTDAGTAPTTVIDADEFEAAGGTVAGWLGEDEEGYPRVAAGSIDGSIHVIGGLLPPANQRYLHPFGLLDYCLSYAGQTVLLNALGYDQHRTVDGEETPESAGDERAALSASE</sequence>
<dbReference type="Proteomes" id="UP001596312">
    <property type="component" value="Unassembled WGS sequence"/>
</dbReference>
<dbReference type="RefSeq" id="WP_340602492.1">
    <property type="nucleotide sequence ID" value="NZ_JBBMXV010000001.1"/>
</dbReference>